<feature type="region of interest" description="Disordered" evidence="1">
    <location>
        <begin position="120"/>
        <end position="139"/>
    </location>
</feature>
<name>A0A834IUS9_RHYFE</name>
<proteinExistence type="predicted"/>
<dbReference type="GO" id="GO:0003676">
    <property type="term" value="F:nucleic acid binding"/>
    <property type="evidence" value="ECO:0007669"/>
    <property type="project" value="InterPro"/>
</dbReference>
<dbReference type="PANTHER" id="PTHR46060:SF1">
    <property type="entry name" value="MARINER MOS1 TRANSPOSASE-LIKE PROTEIN"/>
    <property type="match status" value="1"/>
</dbReference>
<evidence type="ECO:0000313" key="2">
    <source>
        <dbReference type="EMBL" id="KAF7286446.1"/>
    </source>
</evidence>
<dbReference type="Gene3D" id="3.30.420.10">
    <property type="entry name" value="Ribonuclease H-like superfamily/Ribonuclease H"/>
    <property type="match status" value="1"/>
</dbReference>
<comment type="caution">
    <text evidence="2">The sequence shown here is derived from an EMBL/GenBank/DDBJ whole genome shotgun (WGS) entry which is preliminary data.</text>
</comment>
<keyword evidence="3" id="KW-1185">Reference proteome</keyword>
<evidence type="ECO:0000313" key="3">
    <source>
        <dbReference type="Proteomes" id="UP000625711"/>
    </source>
</evidence>
<dbReference type="OrthoDB" id="6435573at2759"/>
<dbReference type="AlphaFoldDB" id="A0A834IUS9"/>
<dbReference type="EMBL" id="JAACXV010000026">
    <property type="protein sequence ID" value="KAF7286446.1"/>
    <property type="molecule type" value="Genomic_DNA"/>
</dbReference>
<dbReference type="PANTHER" id="PTHR46060">
    <property type="entry name" value="MARINER MOS1 TRANSPOSASE-LIKE PROTEIN"/>
    <property type="match status" value="1"/>
</dbReference>
<reference evidence="2" key="1">
    <citation type="submission" date="2020-08" db="EMBL/GenBank/DDBJ databases">
        <title>Genome sequencing and assembly of the red palm weevil Rhynchophorus ferrugineus.</title>
        <authorList>
            <person name="Dias G.B."/>
            <person name="Bergman C.M."/>
            <person name="Manee M."/>
        </authorList>
    </citation>
    <scope>NUCLEOTIDE SEQUENCE</scope>
    <source>
        <strain evidence="2">AA-2017</strain>
        <tissue evidence="2">Whole larva</tissue>
    </source>
</reference>
<organism evidence="2 3">
    <name type="scientific">Rhynchophorus ferrugineus</name>
    <name type="common">Red palm weevil</name>
    <name type="synonym">Curculio ferrugineus</name>
    <dbReference type="NCBI Taxonomy" id="354439"/>
    <lineage>
        <taxon>Eukaryota</taxon>
        <taxon>Metazoa</taxon>
        <taxon>Ecdysozoa</taxon>
        <taxon>Arthropoda</taxon>
        <taxon>Hexapoda</taxon>
        <taxon>Insecta</taxon>
        <taxon>Pterygota</taxon>
        <taxon>Neoptera</taxon>
        <taxon>Endopterygota</taxon>
        <taxon>Coleoptera</taxon>
        <taxon>Polyphaga</taxon>
        <taxon>Cucujiformia</taxon>
        <taxon>Curculionidae</taxon>
        <taxon>Dryophthorinae</taxon>
        <taxon>Rhynchophorus</taxon>
    </lineage>
</organism>
<protein>
    <submittedName>
        <fullName evidence="2">Uncharacterized protein</fullName>
    </submittedName>
</protein>
<gene>
    <name evidence="2" type="ORF">GWI33_005364</name>
</gene>
<dbReference type="InterPro" id="IPR036397">
    <property type="entry name" value="RNaseH_sf"/>
</dbReference>
<sequence length="178" mass="21079">MSTEDGEHSGRSKEVVTDENIKKIHKMILNGRKLKLNEITDTLKILTEGVRHIIHEYLCIRNLCAKWVSRELTFDQKQRRVDDSEQCLKMIKRNKPEFLHRYVIMDETWLHHFTSKSNRQSSEWTAHNETAPKRWKTQQSAGRTINSNYYIALLDRLKNEIAENRRKFGEKESAASPR</sequence>
<dbReference type="InterPro" id="IPR052709">
    <property type="entry name" value="Transposase-MT_Hybrid"/>
</dbReference>
<evidence type="ECO:0000256" key="1">
    <source>
        <dbReference type="SAM" id="MobiDB-lite"/>
    </source>
</evidence>
<dbReference type="Proteomes" id="UP000625711">
    <property type="component" value="Unassembled WGS sequence"/>
</dbReference>
<accession>A0A834IUS9</accession>